<reference evidence="3" key="2">
    <citation type="submission" date="2020-11" db="EMBL/GenBank/DDBJ databases">
        <authorList>
            <consortium name="DOE Joint Genome Institute"/>
            <person name="Kuo A."/>
            <person name="Miyauchi S."/>
            <person name="Kiss E."/>
            <person name="Drula E."/>
            <person name="Kohler A."/>
            <person name="Sanchez-Garcia M."/>
            <person name="Andreopoulos B."/>
            <person name="Barry K.W."/>
            <person name="Bonito G."/>
            <person name="Buee M."/>
            <person name="Carver A."/>
            <person name="Chen C."/>
            <person name="Cichocki N."/>
            <person name="Clum A."/>
            <person name="Culley D."/>
            <person name="Crous P.W."/>
            <person name="Fauchery L."/>
            <person name="Girlanda M."/>
            <person name="Hayes R."/>
            <person name="Keri Z."/>
            <person name="Labutti K."/>
            <person name="Lipzen A."/>
            <person name="Lombard V."/>
            <person name="Magnuson J."/>
            <person name="Maillard F."/>
            <person name="Morin E."/>
            <person name="Murat C."/>
            <person name="Nolan M."/>
            <person name="Ohm R."/>
            <person name="Pangilinan J."/>
            <person name="Pereira M."/>
            <person name="Perotto S."/>
            <person name="Peter M."/>
            <person name="Riley R."/>
            <person name="Sitrit Y."/>
            <person name="Stielow B."/>
            <person name="Szollosi G."/>
            <person name="Zifcakova L."/>
            <person name="Stursova M."/>
            <person name="Spatafora J.W."/>
            <person name="Tedersoo L."/>
            <person name="Vaario L.-M."/>
            <person name="Yamada A."/>
            <person name="Yan M."/>
            <person name="Wang P."/>
            <person name="Xu J."/>
            <person name="Bruns T."/>
            <person name="Baldrian P."/>
            <person name="Vilgalys R."/>
            <person name="Henrissat B."/>
            <person name="Grigoriev I.V."/>
            <person name="Hibbett D."/>
            <person name="Nagy L.G."/>
            <person name="Martin F.M."/>
        </authorList>
    </citation>
    <scope>NUCLEOTIDE SEQUENCE</scope>
    <source>
        <strain evidence="3">UH-Tt-Lm1</strain>
    </source>
</reference>
<sequence length="801" mass="90471">MPRPSQEGGPDTKVHEHLTVSKSFRAANLQQARSILADEVPYLLCLPLKEMWISYPVDESDLKKAKKSLIQQGLLSDEQKWSPTVIREENFNSRINGSNETRVFQVFSHIFNVIMSSLASGDKQMPGCVDRMVHAGSIEPKSDRQSSHRPDAFLIAHSQTSPKPTESEMRWRDVTCPFEYKFGNGDATDNDVKALWSLHHIMRSDPRRIFSFGVTVRGTAFTIWLLCRAAPFLFDPFDWFKDPDSLIRFFVLLATSSATDLGFDTTIKRVGPGDFNLQYDIEGSKYNFSRLLYDIGADAPCGRGTWVFEVKIEGENEARVLKDCWVENREGKQMEHEIVAGIRETMKHDDFHRHFVNICGHLKTETSGWFREFCNILNEGTFEAKDNFRPQALILIRPNSKSIYDPMSTGGSVPNQNRHPDMLAPTTRPAPEVPPHSRFRYQVVYQEEGTTLYGVTSLEKAFKYLGQTVDAAQCLHEAGWVHRDLSPGNVIVVGDVAKISDLEFAKKRAARDLETLTRSDGLPKLNASDTRTGTLLFTAIEVQLGAYEFRQPGKKPLRPLDGGSSTDHRIFLYNPLHDYESIWWMAVWFVFNSKIDLNGSTRSASDSLQETLHKNRSGTFRSPGLFQQACKRLPAELEDICLWLDWMRETLCSAYHEFEMTFDGSDMLSVVADLREGLERIEGLARNVNTALPEVRMNRTRNEADQVVQCLEIREELLVDDGVEGMSSDDKMEELPVDCMVGSGGGPSSPGDDLFISGPPTAEPGTEFVLHSNKRIRDPESPDLRDPSRAAKYRIKLPDGP</sequence>
<keyword evidence="4" id="KW-1185">Reference proteome</keyword>
<evidence type="ECO:0000256" key="1">
    <source>
        <dbReference type="SAM" id="MobiDB-lite"/>
    </source>
</evidence>
<dbReference type="AlphaFoldDB" id="A0A9P6HC43"/>
<dbReference type="InterPro" id="IPR011009">
    <property type="entry name" value="Kinase-like_dom_sf"/>
</dbReference>
<evidence type="ECO:0000313" key="3">
    <source>
        <dbReference type="EMBL" id="KAF9783769.1"/>
    </source>
</evidence>
<dbReference type="SUPFAM" id="SSF56112">
    <property type="entry name" value="Protein kinase-like (PK-like)"/>
    <property type="match status" value="1"/>
</dbReference>
<name>A0A9P6HC43_9AGAM</name>
<comment type="caution">
    <text evidence="3">The sequence shown here is derived from an EMBL/GenBank/DDBJ whole genome shotgun (WGS) entry which is preliminary data.</text>
</comment>
<accession>A0A9P6HC43</accession>
<reference evidence="3" key="1">
    <citation type="journal article" date="2020" name="Nat. Commun.">
        <title>Large-scale genome sequencing of mycorrhizal fungi provides insights into the early evolution of symbiotic traits.</title>
        <authorList>
            <person name="Miyauchi S."/>
            <person name="Kiss E."/>
            <person name="Kuo A."/>
            <person name="Drula E."/>
            <person name="Kohler A."/>
            <person name="Sanchez-Garcia M."/>
            <person name="Morin E."/>
            <person name="Andreopoulos B."/>
            <person name="Barry K.W."/>
            <person name="Bonito G."/>
            <person name="Buee M."/>
            <person name="Carver A."/>
            <person name="Chen C."/>
            <person name="Cichocki N."/>
            <person name="Clum A."/>
            <person name="Culley D."/>
            <person name="Crous P.W."/>
            <person name="Fauchery L."/>
            <person name="Girlanda M."/>
            <person name="Hayes R.D."/>
            <person name="Keri Z."/>
            <person name="LaButti K."/>
            <person name="Lipzen A."/>
            <person name="Lombard V."/>
            <person name="Magnuson J."/>
            <person name="Maillard F."/>
            <person name="Murat C."/>
            <person name="Nolan M."/>
            <person name="Ohm R.A."/>
            <person name="Pangilinan J."/>
            <person name="Pereira M.F."/>
            <person name="Perotto S."/>
            <person name="Peter M."/>
            <person name="Pfister S."/>
            <person name="Riley R."/>
            <person name="Sitrit Y."/>
            <person name="Stielow J.B."/>
            <person name="Szollosi G."/>
            <person name="Zifcakova L."/>
            <person name="Stursova M."/>
            <person name="Spatafora J.W."/>
            <person name="Tedersoo L."/>
            <person name="Vaario L.M."/>
            <person name="Yamada A."/>
            <person name="Yan M."/>
            <person name="Wang P."/>
            <person name="Xu J."/>
            <person name="Bruns T."/>
            <person name="Baldrian P."/>
            <person name="Vilgalys R."/>
            <person name="Dunand C."/>
            <person name="Henrissat B."/>
            <person name="Grigoriev I.V."/>
            <person name="Hibbett D."/>
            <person name="Nagy L.G."/>
            <person name="Martin F.M."/>
        </authorList>
    </citation>
    <scope>NUCLEOTIDE SEQUENCE</scope>
    <source>
        <strain evidence="3">UH-Tt-Lm1</strain>
    </source>
</reference>
<evidence type="ECO:0000259" key="2">
    <source>
        <dbReference type="Pfam" id="PF17667"/>
    </source>
</evidence>
<feature type="region of interest" description="Disordered" evidence="1">
    <location>
        <begin position="743"/>
        <end position="801"/>
    </location>
</feature>
<dbReference type="Pfam" id="PF17667">
    <property type="entry name" value="Pkinase_fungal"/>
    <property type="match status" value="1"/>
</dbReference>
<feature type="compositionally biased region" description="Basic and acidic residues" evidence="1">
    <location>
        <begin position="775"/>
        <end position="789"/>
    </location>
</feature>
<dbReference type="EMBL" id="WIUZ02000009">
    <property type="protein sequence ID" value="KAF9783769.1"/>
    <property type="molecule type" value="Genomic_DNA"/>
</dbReference>
<dbReference type="Proteomes" id="UP000736335">
    <property type="component" value="Unassembled WGS sequence"/>
</dbReference>
<dbReference type="PANTHER" id="PTHR38248">
    <property type="entry name" value="FUNK1 6"/>
    <property type="match status" value="1"/>
</dbReference>
<organism evidence="3 4">
    <name type="scientific">Thelephora terrestris</name>
    <dbReference type="NCBI Taxonomy" id="56493"/>
    <lineage>
        <taxon>Eukaryota</taxon>
        <taxon>Fungi</taxon>
        <taxon>Dikarya</taxon>
        <taxon>Basidiomycota</taxon>
        <taxon>Agaricomycotina</taxon>
        <taxon>Agaricomycetes</taxon>
        <taxon>Thelephorales</taxon>
        <taxon>Thelephoraceae</taxon>
        <taxon>Thelephora</taxon>
    </lineage>
</organism>
<dbReference type="PANTHER" id="PTHR38248:SF2">
    <property type="entry name" value="FUNK1 11"/>
    <property type="match status" value="1"/>
</dbReference>
<proteinExistence type="predicted"/>
<dbReference type="OrthoDB" id="3246048at2759"/>
<protein>
    <recommendedName>
        <fullName evidence="2">Fungal-type protein kinase domain-containing protein</fullName>
    </recommendedName>
</protein>
<feature type="domain" description="Fungal-type protein kinase" evidence="2">
    <location>
        <begin position="150"/>
        <end position="589"/>
    </location>
</feature>
<dbReference type="Gene3D" id="1.10.510.10">
    <property type="entry name" value="Transferase(Phosphotransferase) domain 1"/>
    <property type="match status" value="1"/>
</dbReference>
<evidence type="ECO:0000313" key="4">
    <source>
        <dbReference type="Proteomes" id="UP000736335"/>
    </source>
</evidence>
<gene>
    <name evidence="3" type="ORF">BJ322DRAFT_1066990</name>
</gene>
<dbReference type="InterPro" id="IPR040976">
    <property type="entry name" value="Pkinase_fungal"/>
</dbReference>